<gene>
    <name evidence="1" type="ORF">FBUS_11392</name>
</gene>
<reference evidence="1" key="1">
    <citation type="submission" date="2019-05" db="EMBL/GenBank/DDBJ databases">
        <title>Annotation for the trematode Fasciolopsis buski.</title>
        <authorList>
            <person name="Choi Y.-J."/>
        </authorList>
    </citation>
    <scope>NUCLEOTIDE SEQUENCE</scope>
    <source>
        <strain evidence="1">HT</strain>
        <tissue evidence="1">Whole worm</tissue>
    </source>
</reference>
<dbReference type="AlphaFoldDB" id="A0A8E0RIU5"/>
<protein>
    <submittedName>
        <fullName evidence="1">Uncharacterized protein</fullName>
    </submittedName>
</protein>
<organism evidence="1 2">
    <name type="scientific">Fasciolopsis buskii</name>
    <dbReference type="NCBI Taxonomy" id="27845"/>
    <lineage>
        <taxon>Eukaryota</taxon>
        <taxon>Metazoa</taxon>
        <taxon>Spiralia</taxon>
        <taxon>Lophotrochozoa</taxon>
        <taxon>Platyhelminthes</taxon>
        <taxon>Trematoda</taxon>
        <taxon>Digenea</taxon>
        <taxon>Plagiorchiida</taxon>
        <taxon>Echinostomata</taxon>
        <taxon>Echinostomatoidea</taxon>
        <taxon>Fasciolidae</taxon>
        <taxon>Fasciolopsis</taxon>
    </lineage>
</organism>
<name>A0A8E0RIU5_9TREM</name>
<dbReference type="EMBL" id="LUCM01011590">
    <property type="protein sequence ID" value="KAA0183741.1"/>
    <property type="molecule type" value="Genomic_DNA"/>
</dbReference>
<dbReference type="OrthoDB" id="6234844at2759"/>
<accession>A0A8E0RIU5</accession>
<proteinExistence type="predicted"/>
<keyword evidence="2" id="KW-1185">Reference proteome</keyword>
<evidence type="ECO:0000313" key="2">
    <source>
        <dbReference type="Proteomes" id="UP000728185"/>
    </source>
</evidence>
<comment type="caution">
    <text evidence="1">The sequence shown here is derived from an EMBL/GenBank/DDBJ whole genome shotgun (WGS) entry which is preliminary data.</text>
</comment>
<dbReference type="Proteomes" id="UP000728185">
    <property type="component" value="Unassembled WGS sequence"/>
</dbReference>
<sequence length="156" mass="17294">MKQKNLPGVETARDVKYEVICGLITLHDEELVDEDWKVPSDPHQSRHTAAHVLVFVLFEPVFPDNLSVGAGDGRLPGSDSVEPFMHGITEAERISVPTKLGVKSSGFSADQLTVYENHANVLFCKSVDRRDLKLALTQESPGCGKVHLIQQRKMFV</sequence>
<evidence type="ECO:0000313" key="1">
    <source>
        <dbReference type="EMBL" id="KAA0183741.1"/>
    </source>
</evidence>